<evidence type="ECO:0000313" key="6">
    <source>
        <dbReference type="EMBL" id="QHW32908.1"/>
    </source>
</evidence>
<gene>
    <name evidence="6" type="ORF">GZH47_20225</name>
</gene>
<dbReference type="CDD" id="cd06267">
    <property type="entry name" value="PBP1_LacI_sugar_binding-like"/>
    <property type="match status" value="1"/>
</dbReference>
<evidence type="ECO:0000256" key="1">
    <source>
        <dbReference type="ARBA" id="ARBA00023015"/>
    </source>
</evidence>
<dbReference type="EMBL" id="CP048286">
    <property type="protein sequence ID" value="QHW32908.1"/>
    <property type="molecule type" value="Genomic_DNA"/>
</dbReference>
<sequence length="358" mass="38724">MEGNEERRKDGRRKPAIKEIADLTGFSPATVSLVLNNKGSFSDDTKHAIRQAFAERSHDLALSGGRSFIRLLIEGSSALFGSDTYNSEIIQAIESECRLLGFEIVLTFVREDDDPLAWLDNVAGLILVGGGLITDAIIGQLRLQGVPLVLVDNYSHRGDALSIHSDHYGAGFLATEYLIARGHRRIGFISGPSKYKPLVDRFAGYCAALMEHGLPLVPAYISPNIDREHIKGYLEMKYLMELPERPDAVFAVSDRAAYGALQALREMGLVLGQDVDMVGCDNIRGDQAVSGQITTVHIPRAEVGQIGVRFLIESIKGNALGGKVVLPGRLVVPGEDDGEDDGEETGDEGNDAIGSKPI</sequence>
<dbReference type="InterPro" id="IPR028082">
    <property type="entry name" value="Peripla_BP_I"/>
</dbReference>
<dbReference type="Pfam" id="PF00356">
    <property type="entry name" value="LacI"/>
    <property type="match status" value="1"/>
</dbReference>
<dbReference type="SMART" id="SM00354">
    <property type="entry name" value="HTH_LACI"/>
    <property type="match status" value="1"/>
</dbReference>
<dbReference type="KEGG" id="prz:GZH47_20225"/>
<dbReference type="CDD" id="cd01392">
    <property type="entry name" value="HTH_LacI"/>
    <property type="match status" value="1"/>
</dbReference>
<dbReference type="InterPro" id="IPR000843">
    <property type="entry name" value="HTH_LacI"/>
</dbReference>
<dbReference type="Pfam" id="PF13377">
    <property type="entry name" value="Peripla_BP_3"/>
    <property type="match status" value="1"/>
</dbReference>
<dbReference type="SUPFAM" id="SSF53822">
    <property type="entry name" value="Periplasmic binding protein-like I"/>
    <property type="match status" value="1"/>
</dbReference>
<dbReference type="InterPro" id="IPR046335">
    <property type="entry name" value="LacI/GalR-like_sensor"/>
</dbReference>
<keyword evidence="2" id="KW-0238">DNA-binding</keyword>
<dbReference type="RefSeq" id="WP_162642751.1">
    <property type="nucleotide sequence ID" value="NZ_CP048286.1"/>
</dbReference>
<dbReference type="Gene3D" id="1.10.260.40">
    <property type="entry name" value="lambda repressor-like DNA-binding domains"/>
    <property type="match status" value="1"/>
</dbReference>
<dbReference type="GO" id="GO:0003700">
    <property type="term" value="F:DNA-binding transcription factor activity"/>
    <property type="evidence" value="ECO:0007669"/>
    <property type="project" value="TreeGrafter"/>
</dbReference>
<dbReference type="InterPro" id="IPR010982">
    <property type="entry name" value="Lambda_DNA-bd_dom_sf"/>
</dbReference>
<dbReference type="SUPFAM" id="SSF47413">
    <property type="entry name" value="lambda repressor-like DNA-binding domains"/>
    <property type="match status" value="1"/>
</dbReference>
<reference evidence="6 7" key="1">
    <citation type="submission" date="2020-02" db="EMBL/GenBank/DDBJ databases">
        <title>Paenibacillus sp. nov., isolated from rhizosphere soil of tomato.</title>
        <authorList>
            <person name="Weon H.-Y."/>
            <person name="Lee S.A."/>
        </authorList>
    </citation>
    <scope>NUCLEOTIDE SEQUENCE [LARGE SCALE GENOMIC DNA]</scope>
    <source>
        <strain evidence="6 7">14171R-81</strain>
    </source>
</reference>
<dbReference type="AlphaFoldDB" id="A0A6C0P334"/>
<name>A0A6C0P334_9BACL</name>
<evidence type="ECO:0000256" key="4">
    <source>
        <dbReference type="SAM" id="MobiDB-lite"/>
    </source>
</evidence>
<protein>
    <submittedName>
        <fullName evidence="6">LacI family transcriptional regulator</fullName>
    </submittedName>
</protein>
<proteinExistence type="predicted"/>
<evidence type="ECO:0000259" key="5">
    <source>
        <dbReference type="PROSITE" id="PS50932"/>
    </source>
</evidence>
<keyword evidence="1" id="KW-0805">Transcription regulation</keyword>
<dbReference type="PANTHER" id="PTHR30146">
    <property type="entry name" value="LACI-RELATED TRANSCRIPTIONAL REPRESSOR"/>
    <property type="match status" value="1"/>
</dbReference>
<dbReference type="Gene3D" id="3.40.50.2300">
    <property type="match status" value="2"/>
</dbReference>
<dbReference type="PROSITE" id="PS50932">
    <property type="entry name" value="HTH_LACI_2"/>
    <property type="match status" value="1"/>
</dbReference>
<feature type="compositionally biased region" description="Acidic residues" evidence="4">
    <location>
        <begin position="334"/>
        <end position="350"/>
    </location>
</feature>
<evidence type="ECO:0000313" key="7">
    <source>
        <dbReference type="Proteomes" id="UP000479114"/>
    </source>
</evidence>
<dbReference type="PANTHER" id="PTHR30146:SF109">
    <property type="entry name" value="HTH-TYPE TRANSCRIPTIONAL REGULATOR GALS"/>
    <property type="match status" value="1"/>
</dbReference>
<evidence type="ECO:0000256" key="3">
    <source>
        <dbReference type="ARBA" id="ARBA00023163"/>
    </source>
</evidence>
<evidence type="ECO:0000256" key="2">
    <source>
        <dbReference type="ARBA" id="ARBA00023125"/>
    </source>
</evidence>
<accession>A0A6C0P334</accession>
<keyword evidence="3" id="KW-0804">Transcription</keyword>
<feature type="region of interest" description="Disordered" evidence="4">
    <location>
        <begin position="332"/>
        <end position="358"/>
    </location>
</feature>
<organism evidence="6 7">
    <name type="scientific">Paenibacillus rhizovicinus</name>
    <dbReference type="NCBI Taxonomy" id="2704463"/>
    <lineage>
        <taxon>Bacteria</taxon>
        <taxon>Bacillati</taxon>
        <taxon>Bacillota</taxon>
        <taxon>Bacilli</taxon>
        <taxon>Bacillales</taxon>
        <taxon>Paenibacillaceae</taxon>
        <taxon>Paenibacillus</taxon>
    </lineage>
</organism>
<dbReference type="GO" id="GO:0000976">
    <property type="term" value="F:transcription cis-regulatory region binding"/>
    <property type="evidence" value="ECO:0007669"/>
    <property type="project" value="TreeGrafter"/>
</dbReference>
<dbReference type="Proteomes" id="UP000479114">
    <property type="component" value="Chromosome"/>
</dbReference>
<keyword evidence="7" id="KW-1185">Reference proteome</keyword>
<feature type="domain" description="HTH lacI-type" evidence="5">
    <location>
        <begin position="15"/>
        <end position="52"/>
    </location>
</feature>